<evidence type="ECO:0008006" key="3">
    <source>
        <dbReference type="Google" id="ProtNLM"/>
    </source>
</evidence>
<gene>
    <name evidence="1" type="ORF">BABA_16637</name>
</gene>
<organism evidence="1 2">
    <name type="scientific">Neobacillus bataviensis LMG 21833</name>
    <dbReference type="NCBI Taxonomy" id="1117379"/>
    <lineage>
        <taxon>Bacteria</taxon>
        <taxon>Bacillati</taxon>
        <taxon>Bacillota</taxon>
        <taxon>Bacilli</taxon>
        <taxon>Bacillales</taxon>
        <taxon>Bacillaceae</taxon>
        <taxon>Neobacillus</taxon>
    </lineage>
</organism>
<reference evidence="1 2" key="1">
    <citation type="journal article" date="2012" name="Front. Microbiol.">
        <title>Redundancy and modularity in membrane-associated dissimilatory nitrate reduction in Bacillus.</title>
        <authorList>
            <person name="Heylen K."/>
            <person name="Keltjens J."/>
        </authorList>
    </citation>
    <scope>NUCLEOTIDE SEQUENCE [LARGE SCALE GENOMIC DNA]</scope>
    <source>
        <strain evidence="2">LMG 21833T</strain>
    </source>
</reference>
<accession>K6DD64</accession>
<dbReference type="Proteomes" id="UP000006316">
    <property type="component" value="Unassembled WGS sequence"/>
</dbReference>
<dbReference type="STRING" id="1117379.BABA_16637"/>
<dbReference type="PATRIC" id="fig|1117379.3.peg.3455"/>
<dbReference type="RefSeq" id="WP_007086323.1">
    <property type="nucleotide sequence ID" value="NZ_AJLS01000119.1"/>
</dbReference>
<sequence>MIESIASPDLLPLKGELKAKLVTPRKIILFWDISELPIKITELFFNRKFEDLIQVVRIFDVTDLYFNGKNAHYYHEIPVPYGKGHWFIKGLTENRSFIAEIGVYITGTEFFPLYRSNCIHTPSPEIPNGHVSQQDFLQFKRYEEQPPKWMDQVSTYSYYLNPNSLEEKNE</sequence>
<dbReference type="AlphaFoldDB" id="K6DD64"/>
<dbReference type="InterPro" id="IPR032585">
    <property type="entry name" value="DUF4912"/>
</dbReference>
<proteinExistence type="predicted"/>
<name>K6DD64_9BACI</name>
<protein>
    <recommendedName>
        <fullName evidence="3">DUF4912 domain-containing protein</fullName>
    </recommendedName>
</protein>
<dbReference type="eggNOG" id="COG3330">
    <property type="taxonomic scope" value="Bacteria"/>
</dbReference>
<evidence type="ECO:0000313" key="1">
    <source>
        <dbReference type="EMBL" id="EKN66264.1"/>
    </source>
</evidence>
<evidence type="ECO:0000313" key="2">
    <source>
        <dbReference type="Proteomes" id="UP000006316"/>
    </source>
</evidence>
<dbReference type="EMBL" id="AJLS01000119">
    <property type="protein sequence ID" value="EKN66264.1"/>
    <property type="molecule type" value="Genomic_DNA"/>
</dbReference>
<dbReference type="Pfam" id="PF16258">
    <property type="entry name" value="DUF4912"/>
    <property type="match status" value="1"/>
</dbReference>
<dbReference type="OrthoDB" id="9812700at2"/>
<comment type="caution">
    <text evidence="1">The sequence shown here is derived from an EMBL/GenBank/DDBJ whole genome shotgun (WGS) entry which is preliminary data.</text>
</comment>
<keyword evidence="2" id="KW-1185">Reference proteome</keyword>